<comment type="caution">
    <text evidence="1">The sequence shown here is derived from an EMBL/GenBank/DDBJ whole genome shotgun (WGS) entry which is preliminary data.</text>
</comment>
<dbReference type="Proteomes" id="UP001589568">
    <property type="component" value="Unassembled WGS sequence"/>
</dbReference>
<keyword evidence="2" id="KW-1185">Reference proteome</keyword>
<organism evidence="1 2">
    <name type="scientific">Nonomuraea salmonea</name>
    <dbReference type="NCBI Taxonomy" id="46181"/>
    <lineage>
        <taxon>Bacteria</taxon>
        <taxon>Bacillati</taxon>
        <taxon>Actinomycetota</taxon>
        <taxon>Actinomycetes</taxon>
        <taxon>Streptosporangiales</taxon>
        <taxon>Streptosporangiaceae</taxon>
        <taxon>Nonomuraea</taxon>
    </lineage>
</organism>
<proteinExistence type="predicted"/>
<protein>
    <recommendedName>
        <fullName evidence="3">LacI family transcriptional regulator</fullName>
    </recommendedName>
</protein>
<reference evidence="1 2" key="1">
    <citation type="submission" date="2024-09" db="EMBL/GenBank/DDBJ databases">
        <authorList>
            <person name="Sun Q."/>
            <person name="Mori K."/>
        </authorList>
    </citation>
    <scope>NUCLEOTIDE SEQUENCE [LARGE SCALE GENOMIC DNA]</scope>
    <source>
        <strain evidence="1 2">JCM 3324</strain>
    </source>
</reference>
<gene>
    <name evidence="1" type="ORF">ACFFR3_32925</name>
</gene>
<accession>A0ABV5NVP5</accession>
<name>A0ABV5NVP5_9ACTN</name>
<evidence type="ECO:0000313" key="2">
    <source>
        <dbReference type="Proteomes" id="UP001589568"/>
    </source>
</evidence>
<sequence>MVGPKTGERVVGEVGTRAAEVLLDILDGGGEPARTTHTLRSRLIRRSSVAPPRVP</sequence>
<dbReference type="EMBL" id="JBHMCF010000038">
    <property type="protein sequence ID" value="MFB9474322.1"/>
    <property type="molecule type" value="Genomic_DNA"/>
</dbReference>
<evidence type="ECO:0000313" key="1">
    <source>
        <dbReference type="EMBL" id="MFB9474322.1"/>
    </source>
</evidence>
<evidence type="ECO:0008006" key="3">
    <source>
        <dbReference type="Google" id="ProtNLM"/>
    </source>
</evidence>
<dbReference type="RefSeq" id="WP_345391945.1">
    <property type="nucleotide sequence ID" value="NZ_BAAAXS010000001.1"/>
</dbReference>